<evidence type="ECO:0000313" key="2">
    <source>
        <dbReference type="Proteomes" id="UP001336835"/>
    </source>
</evidence>
<dbReference type="RefSeq" id="WP_330107425.1">
    <property type="nucleotide sequence ID" value="NZ_JAZDQT010000001.1"/>
</dbReference>
<accession>A0ABU7I6G6</accession>
<sequence length="301" mass="35127">MNNFKKSLIDNWSLEHAGILLENRELHKSLNEQEFITSMGGLSNYINSMLLYDDTNFIANGFESDWQRFEWFQQNTLLFVKPINSDSLNIDWNSQASYSDKGIRNYLVSARQFETDLFVSPERADRIITERQTNINSPLDRTLEIIDEKIKNEKDSLWYNNLQVGIEHNFIFPSITHYVLSQATSSEDLLTVIIQLKDSGKVKSLRNKIEEITSNIKTASKFRKDVEQMIKEQFGESAKSDKPWSLKFTVLFLTLTKSFNLDFFKRKEYLLFLKDIITCRTEANGLAKDIERVFGKRILNS</sequence>
<proteinExistence type="predicted"/>
<evidence type="ECO:0008006" key="3">
    <source>
        <dbReference type="Google" id="ProtNLM"/>
    </source>
</evidence>
<gene>
    <name evidence="1" type="ORF">VRU48_08140</name>
</gene>
<name>A0ABU7I6G6_9SPHI</name>
<protein>
    <recommendedName>
        <fullName evidence="3">DUF4435 domain-containing protein</fullName>
    </recommendedName>
</protein>
<reference evidence="1 2" key="1">
    <citation type="submission" date="2024-01" db="EMBL/GenBank/DDBJ databases">
        <title>Pedobacter sp. nov., isolated from fresh soil.</title>
        <authorList>
            <person name="Le N.T.T."/>
        </authorList>
    </citation>
    <scope>NUCLEOTIDE SEQUENCE [LARGE SCALE GENOMIC DNA]</scope>
    <source>
        <strain evidence="1 2">KR3-3</strain>
    </source>
</reference>
<evidence type="ECO:0000313" key="1">
    <source>
        <dbReference type="EMBL" id="MEE1945073.1"/>
    </source>
</evidence>
<organism evidence="1 2">
    <name type="scientific">Pedobacter albus</name>
    <dbReference type="NCBI Taxonomy" id="3113905"/>
    <lineage>
        <taxon>Bacteria</taxon>
        <taxon>Pseudomonadati</taxon>
        <taxon>Bacteroidota</taxon>
        <taxon>Sphingobacteriia</taxon>
        <taxon>Sphingobacteriales</taxon>
        <taxon>Sphingobacteriaceae</taxon>
        <taxon>Pedobacter</taxon>
    </lineage>
</organism>
<dbReference type="Proteomes" id="UP001336835">
    <property type="component" value="Unassembled WGS sequence"/>
</dbReference>
<keyword evidence="2" id="KW-1185">Reference proteome</keyword>
<comment type="caution">
    <text evidence="1">The sequence shown here is derived from an EMBL/GenBank/DDBJ whole genome shotgun (WGS) entry which is preliminary data.</text>
</comment>
<dbReference type="EMBL" id="JAZDQT010000001">
    <property type="protein sequence ID" value="MEE1945073.1"/>
    <property type="molecule type" value="Genomic_DNA"/>
</dbReference>